<protein>
    <submittedName>
        <fullName evidence="1">Uncharacterized protein</fullName>
    </submittedName>
</protein>
<proteinExistence type="predicted"/>
<name>A0AAV4UK35_9ARAC</name>
<reference evidence="1 2" key="1">
    <citation type="submission" date="2021-06" db="EMBL/GenBank/DDBJ databases">
        <title>Caerostris darwini draft genome.</title>
        <authorList>
            <person name="Kono N."/>
            <person name="Arakawa K."/>
        </authorList>
    </citation>
    <scope>NUCLEOTIDE SEQUENCE [LARGE SCALE GENOMIC DNA]</scope>
</reference>
<dbReference type="EMBL" id="BPLQ01011474">
    <property type="protein sequence ID" value="GIY58195.1"/>
    <property type="molecule type" value="Genomic_DNA"/>
</dbReference>
<evidence type="ECO:0000313" key="1">
    <source>
        <dbReference type="EMBL" id="GIY58195.1"/>
    </source>
</evidence>
<dbReference type="AlphaFoldDB" id="A0AAV4UK35"/>
<keyword evidence="2" id="KW-1185">Reference proteome</keyword>
<evidence type="ECO:0000313" key="2">
    <source>
        <dbReference type="Proteomes" id="UP001054837"/>
    </source>
</evidence>
<accession>A0AAV4UK35</accession>
<sequence length="92" mass="10390">MGDISVSCKLFAWPRVTGNKVFGLIVSPLRALSFIERSTDVACPKWLIESRHLGCGTFLDSTQMNGKKQQQVIILIVWINRRKASLVKETRT</sequence>
<dbReference type="Proteomes" id="UP001054837">
    <property type="component" value="Unassembled WGS sequence"/>
</dbReference>
<organism evidence="1 2">
    <name type="scientific">Caerostris darwini</name>
    <dbReference type="NCBI Taxonomy" id="1538125"/>
    <lineage>
        <taxon>Eukaryota</taxon>
        <taxon>Metazoa</taxon>
        <taxon>Ecdysozoa</taxon>
        <taxon>Arthropoda</taxon>
        <taxon>Chelicerata</taxon>
        <taxon>Arachnida</taxon>
        <taxon>Araneae</taxon>
        <taxon>Araneomorphae</taxon>
        <taxon>Entelegynae</taxon>
        <taxon>Araneoidea</taxon>
        <taxon>Araneidae</taxon>
        <taxon>Caerostris</taxon>
    </lineage>
</organism>
<gene>
    <name evidence="1" type="ORF">CDAR_478241</name>
</gene>
<comment type="caution">
    <text evidence="1">The sequence shown here is derived from an EMBL/GenBank/DDBJ whole genome shotgun (WGS) entry which is preliminary data.</text>
</comment>